<feature type="transmembrane region" description="Helical" evidence="11">
    <location>
        <begin position="333"/>
        <end position="355"/>
    </location>
</feature>
<dbReference type="Pfam" id="PF03189">
    <property type="entry name" value="Otopetrin"/>
    <property type="match status" value="2"/>
</dbReference>
<evidence type="ECO:0000256" key="7">
    <source>
        <dbReference type="ARBA" id="ARBA00022989"/>
    </source>
</evidence>
<feature type="transmembrane region" description="Helical" evidence="11">
    <location>
        <begin position="509"/>
        <end position="533"/>
    </location>
</feature>
<keyword evidence="5 11" id="KW-0812">Transmembrane</keyword>
<keyword evidence="3" id="KW-0813">Transport</keyword>
<evidence type="ECO:0000256" key="9">
    <source>
        <dbReference type="ARBA" id="ARBA00023136"/>
    </source>
</evidence>
<evidence type="ECO:0000256" key="1">
    <source>
        <dbReference type="ARBA" id="ARBA00004651"/>
    </source>
</evidence>
<evidence type="ECO:0000256" key="5">
    <source>
        <dbReference type="ARBA" id="ARBA00022692"/>
    </source>
</evidence>
<feature type="transmembrane region" description="Helical" evidence="11">
    <location>
        <begin position="263"/>
        <end position="291"/>
    </location>
</feature>
<reference evidence="12 13" key="1">
    <citation type="journal article" date="2007" name="Science">
        <title>Sea anemone genome reveals ancestral eumetazoan gene repertoire and genomic organization.</title>
        <authorList>
            <person name="Putnam N.H."/>
            <person name="Srivastava M."/>
            <person name="Hellsten U."/>
            <person name="Dirks B."/>
            <person name="Chapman J."/>
            <person name="Salamov A."/>
            <person name="Terry A."/>
            <person name="Shapiro H."/>
            <person name="Lindquist E."/>
            <person name="Kapitonov V.V."/>
            <person name="Jurka J."/>
            <person name="Genikhovich G."/>
            <person name="Grigoriev I.V."/>
            <person name="Lucas S.M."/>
            <person name="Steele R.E."/>
            <person name="Finnerty J.R."/>
            <person name="Technau U."/>
            <person name="Martindale M.Q."/>
            <person name="Rokhsar D.S."/>
        </authorList>
    </citation>
    <scope>NUCLEOTIDE SEQUENCE [LARGE SCALE GENOMIC DNA]</scope>
    <source>
        <strain evidence="13">CH2 X CH6</strain>
    </source>
</reference>
<evidence type="ECO:0000256" key="3">
    <source>
        <dbReference type="ARBA" id="ARBA00022448"/>
    </source>
</evidence>
<keyword evidence="9 11" id="KW-0472">Membrane</keyword>
<evidence type="ECO:0000256" key="6">
    <source>
        <dbReference type="ARBA" id="ARBA00022781"/>
    </source>
</evidence>
<evidence type="ECO:0000313" key="12">
    <source>
        <dbReference type="EMBL" id="EDO39144.1"/>
    </source>
</evidence>
<evidence type="ECO:0000256" key="4">
    <source>
        <dbReference type="ARBA" id="ARBA00022475"/>
    </source>
</evidence>
<dbReference type="GO" id="GO:0015252">
    <property type="term" value="F:proton channel activity"/>
    <property type="evidence" value="ECO:0007669"/>
    <property type="project" value="InterPro"/>
</dbReference>
<organism evidence="12 13">
    <name type="scientific">Nematostella vectensis</name>
    <name type="common">Starlet sea anemone</name>
    <dbReference type="NCBI Taxonomy" id="45351"/>
    <lineage>
        <taxon>Eukaryota</taxon>
        <taxon>Metazoa</taxon>
        <taxon>Cnidaria</taxon>
        <taxon>Anthozoa</taxon>
        <taxon>Hexacorallia</taxon>
        <taxon>Actiniaria</taxon>
        <taxon>Edwardsiidae</taxon>
        <taxon>Nematostella</taxon>
    </lineage>
</organism>
<protein>
    <recommendedName>
        <fullName evidence="14">Otopetrin</fullName>
    </recommendedName>
</protein>
<name>A7SAV2_NEMVE</name>
<gene>
    <name evidence="12" type="ORF">NEMVEDRAFT_v1g209418</name>
</gene>
<feature type="transmembrane region" description="Helical" evidence="11">
    <location>
        <begin position="582"/>
        <end position="608"/>
    </location>
</feature>
<dbReference type="PANTHER" id="PTHR21522:SF67">
    <property type="entry name" value="OTOPETRIN"/>
    <property type="match status" value="1"/>
</dbReference>
<dbReference type="AlphaFoldDB" id="A7SAV2"/>
<dbReference type="OMA" id="THELEKH"/>
<keyword evidence="7 11" id="KW-1133">Transmembrane helix</keyword>
<feature type="transmembrane region" description="Helical" evidence="11">
    <location>
        <begin position="193"/>
        <end position="211"/>
    </location>
</feature>
<feature type="transmembrane region" description="Helical" evidence="11">
    <location>
        <begin position="303"/>
        <end position="321"/>
    </location>
</feature>
<keyword evidence="6" id="KW-0375">Hydrogen ion transport</keyword>
<feature type="transmembrane region" description="Helical" evidence="11">
    <location>
        <begin position="474"/>
        <end position="497"/>
    </location>
</feature>
<evidence type="ECO:0000256" key="2">
    <source>
        <dbReference type="ARBA" id="ARBA00006513"/>
    </source>
</evidence>
<dbReference type="eggNOG" id="KOG4740">
    <property type="taxonomic scope" value="Eukaryota"/>
</dbReference>
<dbReference type="PhylomeDB" id="A7SAV2"/>
<keyword evidence="4" id="KW-1003">Cell membrane</keyword>
<keyword evidence="8" id="KW-0406">Ion transport</keyword>
<keyword evidence="10" id="KW-0407">Ion channel</keyword>
<comment type="similarity">
    <text evidence="2">Belongs to the otopetrin family.</text>
</comment>
<dbReference type="EMBL" id="DS469612">
    <property type="protein sequence ID" value="EDO39144.1"/>
    <property type="molecule type" value="Genomic_DNA"/>
</dbReference>
<accession>A7SAV2</accession>
<comment type="subcellular location">
    <subcellularLocation>
        <location evidence="1">Cell membrane</location>
        <topology evidence="1">Multi-pass membrane protein</topology>
    </subcellularLocation>
</comment>
<evidence type="ECO:0000256" key="10">
    <source>
        <dbReference type="ARBA" id="ARBA00023303"/>
    </source>
</evidence>
<dbReference type="PANTHER" id="PTHR21522">
    <property type="entry name" value="PROTON CHANNEL OTOP"/>
    <property type="match status" value="1"/>
</dbReference>
<feature type="transmembrane region" description="Helical" evidence="11">
    <location>
        <begin position="223"/>
        <end position="242"/>
    </location>
</feature>
<feature type="transmembrane region" description="Helical" evidence="11">
    <location>
        <begin position="545"/>
        <end position="570"/>
    </location>
</feature>
<evidence type="ECO:0000256" key="8">
    <source>
        <dbReference type="ARBA" id="ARBA00023065"/>
    </source>
</evidence>
<dbReference type="InterPro" id="IPR004878">
    <property type="entry name" value="Otopetrin"/>
</dbReference>
<keyword evidence="13" id="KW-1185">Reference proteome</keyword>
<dbReference type="GO" id="GO:0005886">
    <property type="term" value="C:plasma membrane"/>
    <property type="evidence" value="ECO:0007669"/>
    <property type="project" value="UniProtKB-SubCell"/>
</dbReference>
<proteinExistence type="inferred from homology"/>
<dbReference type="InParanoid" id="A7SAV2"/>
<dbReference type="HOGENOM" id="CLU_386991_0_0_1"/>
<evidence type="ECO:0008006" key="14">
    <source>
        <dbReference type="Google" id="ProtNLM"/>
    </source>
</evidence>
<evidence type="ECO:0000313" key="13">
    <source>
        <dbReference type="Proteomes" id="UP000001593"/>
    </source>
</evidence>
<feature type="transmembrane region" description="Helical" evidence="11">
    <location>
        <begin position="629"/>
        <end position="648"/>
    </location>
</feature>
<evidence type="ECO:0000256" key="11">
    <source>
        <dbReference type="SAM" id="Phobius"/>
    </source>
</evidence>
<dbReference type="Proteomes" id="UP000001593">
    <property type="component" value="Unassembled WGS sequence"/>
</dbReference>
<sequence length="714" mass="80890">MSQKLLVRYRFDRMVRKECQVLSSRFSTICRPAVDFWAYARCTYGSQYFLSSHNAINSFKNNIQHQVSRIRTRDLSELADSKKDIGKLSLLTDFRPWRTLAMLSNGLYHRQGRNSINGLHELSTDTNYGSLVTNQQGISPNNESLRPRNDSTIGSDVFYLASQEAPSTWKCAVSYMCCFCSALVDGDSGSKHLSIFHWTITVTFGIVLLLGREASNDKVPLSVFEVFQAIYMCLAVIWMSCVTYCCQGRCCIPKHPKSRIPGYLIFGVTFFLVGSSFLTLCKIVGILLGLSCEKETQSYKASHALYHFSKFVFLNFQLYFFCRFSNKSFFNRWGSSFFLMHIIGVNMCSWFYVIIEESAEDMKPTKPPNTYSQSCNATMAMENLIKKANYFLYPFEIEYSVMSSGLLFNLWYSLKQPPDYNSVESSDANSETNGNGIFSSKFCGLSAACSTCCKCKPESSPQGHARTVAFWKNAICGFSIGIITLVGLLVLIICVYAEKDVARINPWNAYYGVRILIYIMMAFASLVGINCLVHFHPSSSSSHTIVDTVLLMIGISGAFILTGFQIVVGFTELKSKRDKTYVTFFLLDAVAATVQFTVQTLFVIRALLRSAESYDNEVYRDVSIRTLSWFIRQIAALLSIVNFALWAMNTFEINFKEMNNPEISVIDSTVWSVVRHIAYPLCIFFRLHSVFCCFEIVINRFGIDAIADSRLRNI</sequence>